<keyword evidence="2" id="KW-0812">Transmembrane</keyword>
<dbReference type="OrthoDB" id="2111604at2"/>
<dbReference type="PANTHER" id="PTHR37804">
    <property type="entry name" value="CDAA REGULATORY PROTEIN CDAR"/>
    <property type="match status" value="1"/>
</dbReference>
<accession>A0A6N7IMS5</accession>
<feature type="region of interest" description="Disordered" evidence="1">
    <location>
        <begin position="298"/>
        <end position="319"/>
    </location>
</feature>
<dbReference type="CDD" id="cd20206">
    <property type="entry name" value="YbbR"/>
    <property type="match status" value="1"/>
</dbReference>
<dbReference type="InterPro" id="IPR012505">
    <property type="entry name" value="YbbR"/>
</dbReference>
<keyword evidence="2" id="KW-1133">Transmembrane helix</keyword>
<dbReference type="AlphaFoldDB" id="A0A6N7IMS5"/>
<reference evidence="3 4" key="1">
    <citation type="submission" date="2019-10" db="EMBL/GenBank/DDBJ databases">
        <title>Comparative genomics of sulfur disproportionating microorganisms.</title>
        <authorList>
            <person name="Ward L.M."/>
            <person name="Bertran E."/>
            <person name="Johnston D."/>
        </authorList>
    </citation>
    <scope>NUCLEOTIDE SEQUENCE [LARGE SCALE GENOMIC DNA]</scope>
    <source>
        <strain evidence="3 4">DSM 14055</strain>
    </source>
</reference>
<dbReference type="PANTHER" id="PTHR37804:SF1">
    <property type="entry name" value="CDAA REGULATORY PROTEIN CDAR"/>
    <property type="match status" value="1"/>
</dbReference>
<gene>
    <name evidence="3" type="ORF">GFC01_03190</name>
</gene>
<name>A0A6N7IMS5_9FIRM</name>
<proteinExistence type="predicted"/>
<evidence type="ECO:0000256" key="1">
    <source>
        <dbReference type="SAM" id="MobiDB-lite"/>
    </source>
</evidence>
<evidence type="ECO:0008006" key="5">
    <source>
        <dbReference type="Google" id="ProtNLM"/>
    </source>
</evidence>
<evidence type="ECO:0000256" key="2">
    <source>
        <dbReference type="SAM" id="Phobius"/>
    </source>
</evidence>
<dbReference type="RefSeq" id="WP_152945213.1">
    <property type="nucleotide sequence ID" value="NZ_WHYR01000006.1"/>
</dbReference>
<dbReference type="InterPro" id="IPR053154">
    <property type="entry name" value="c-di-AMP_regulator"/>
</dbReference>
<dbReference type="Proteomes" id="UP000441717">
    <property type="component" value="Unassembled WGS sequence"/>
</dbReference>
<feature type="transmembrane region" description="Helical" evidence="2">
    <location>
        <begin position="9"/>
        <end position="26"/>
    </location>
</feature>
<evidence type="ECO:0000313" key="4">
    <source>
        <dbReference type="Proteomes" id="UP000441717"/>
    </source>
</evidence>
<comment type="caution">
    <text evidence="3">The sequence shown here is derived from an EMBL/GenBank/DDBJ whole genome shotgun (WGS) entry which is preliminary data.</text>
</comment>
<dbReference type="Gene3D" id="2.170.120.30">
    <property type="match status" value="1"/>
</dbReference>
<protein>
    <recommendedName>
        <fullName evidence="5">YbbR-like domain-containing protein</fullName>
    </recommendedName>
</protein>
<organism evidence="3 4">
    <name type="scientific">Desulfofundulus thermobenzoicus</name>
    <dbReference type="NCBI Taxonomy" id="29376"/>
    <lineage>
        <taxon>Bacteria</taxon>
        <taxon>Bacillati</taxon>
        <taxon>Bacillota</taxon>
        <taxon>Clostridia</taxon>
        <taxon>Eubacteriales</taxon>
        <taxon>Peptococcaceae</taxon>
        <taxon>Desulfofundulus</taxon>
    </lineage>
</organism>
<sequence length="319" mass="33381">MRRPDWRNLSLQVAAVLMALLLWVYVTNEQNPLDERLFNVNLHARGTPADMMVAGLPATVTVRVQGTRGQLTGVTGADFQALVDLSGIEPGDNDLPISVSAPPGVRVLQVSPARVRVQADRMVEKRVPVEVSVKGTPAAGYHMLAPVAEPATVLLKGPGRLVNPQGRVTLSVDVQGATGTVEQVVSVSGLPAEVGFSPRTVRVTIPVTPLPVKEVPVQGRVKGDPGAGYRVQEVQVEPATVQVSAPADVLSGISGVSTPEVDIGGAVRDVVQKVTLPVPGPGVLLRPVEVTVTVRIVPAQPEGPPPTDRKVSTPPSPGQ</sequence>
<dbReference type="EMBL" id="WHYR01000006">
    <property type="protein sequence ID" value="MQL51282.1"/>
    <property type="molecule type" value="Genomic_DNA"/>
</dbReference>
<keyword evidence="2" id="KW-0472">Membrane</keyword>
<evidence type="ECO:0000313" key="3">
    <source>
        <dbReference type="EMBL" id="MQL51282.1"/>
    </source>
</evidence>
<dbReference type="Gene3D" id="2.170.120.40">
    <property type="entry name" value="YbbR-like domain"/>
    <property type="match status" value="2"/>
</dbReference>
<keyword evidence="4" id="KW-1185">Reference proteome</keyword>
<dbReference type="Pfam" id="PF07949">
    <property type="entry name" value="YbbR"/>
    <property type="match status" value="3"/>
</dbReference>